<dbReference type="RefSeq" id="WP_046003551.1">
    <property type="nucleotide sequence ID" value="NZ_JXYA01000006.1"/>
</dbReference>
<keyword evidence="1" id="KW-0812">Transmembrane</keyword>
<dbReference type="PATRIC" id="fig|43658.5.peg.696"/>
<feature type="chain" id="PRO_5002476012" description="Cohesin domain-containing protein" evidence="2">
    <location>
        <begin position="19"/>
        <end position="213"/>
    </location>
</feature>
<name>A0A0F4QZX3_9GAMM</name>
<proteinExistence type="predicted"/>
<dbReference type="InterPro" id="IPR008965">
    <property type="entry name" value="CBM2/CBM3_carb-bd_dom_sf"/>
</dbReference>
<dbReference type="CDD" id="cd08547">
    <property type="entry name" value="Type_II_cohesin"/>
    <property type="match status" value="1"/>
</dbReference>
<evidence type="ECO:0000313" key="5">
    <source>
        <dbReference type="Proteomes" id="UP000033452"/>
    </source>
</evidence>
<dbReference type="SUPFAM" id="SSF49384">
    <property type="entry name" value="Carbohydrate-binding domain"/>
    <property type="match status" value="1"/>
</dbReference>
<evidence type="ECO:0000259" key="3">
    <source>
        <dbReference type="Pfam" id="PF00963"/>
    </source>
</evidence>
<evidence type="ECO:0000256" key="1">
    <source>
        <dbReference type="SAM" id="Phobius"/>
    </source>
</evidence>
<keyword evidence="1" id="KW-0472">Membrane</keyword>
<feature type="domain" description="Cohesin" evidence="3">
    <location>
        <begin position="28"/>
        <end position="144"/>
    </location>
</feature>
<dbReference type="GO" id="GO:0030246">
    <property type="term" value="F:carbohydrate binding"/>
    <property type="evidence" value="ECO:0007669"/>
    <property type="project" value="InterPro"/>
</dbReference>
<gene>
    <name evidence="4" type="ORF">TW77_03325</name>
</gene>
<evidence type="ECO:0000313" key="4">
    <source>
        <dbReference type="EMBL" id="KJZ12117.1"/>
    </source>
</evidence>
<dbReference type="AlphaFoldDB" id="A0A0F4QZX3"/>
<keyword evidence="2" id="KW-0732">Signal</keyword>
<keyword evidence="1" id="KW-1133">Transmembrane helix</keyword>
<feature type="transmembrane region" description="Helical" evidence="1">
    <location>
        <begin position="179"/>
        <end position="200"/>
    </location>
</feature>
<dbReference type="Pfam" id="PF00963">
    <property type="entry name" value="Cohesin"/>
    <property type="match status" value="1"/>
</dbReference>
<reference evidence="4 5" key="1">
    <citation type="journal article" date="2015" name="BMC Genomics">
        <title>Genome mining reveals unlocked bioactive potential of marine Gram-negative bacteria.</title>
        <authorList>
            <person name="Machado H."/>
            <person name="Sonnenschein E.C."/>
            <person name="Melchiorsen J."/>
            <person name="Gram L."/>
        </authorList>
    </citation>
    <scope>NUCLEOTIDE SEQUENCE [LARGE SCALE GENOMIC DNA]</scope>
    <source>
        <strain evidence="4 5">S2471</strain>
    </source>
</reference>
<dbReference type="GO" id="GO:0000272">
    <property type="term" value="P:polysaccharide catabolic process"/>
    <property type="evidence" value="ECO:0007669"/>
    <property type="project" value="InterPro"/>
</dbReference>
<dbReference type="Gene3D" id="2.60.40.680">
    <property type="match status" value="1"/>
</dbReference>
<organism evidence="4 5">
    <name type="scientific">Pseudoalteromonas rubra</name>
    <dbReference type="NCBI Taxonomy" id="43658"/>
    <lineage>
        <taxon>Bacteria</taxon>
        <taxon>Pseudomonadati</taxon>
        <taxon>Pseudomonadota</taxon>
        <taxon>Gammaproteobacteria</taxon>
        <taxon>Alteromonadales</taxon>
        <taxon>Pseudoalteromonadaceae</taxon>
        <taxon>Pseudoalteromonas</taxon>
    </lineage>
</organism>
<dbReference type="EMBL" id="JXYA01000006">
    <property type="protein sequence ID" value="KJZ12117.1"/>
    <property type="molecule type" value="Genomic_DNA"/>
</dbReference>
<comment type="caution">
    <text evidence="4">The sequence shown here is derived from an EMBL/GenBank/DDBJ whole genome shotgun (WGS) entry which is preliminary data.</text>
</comment>
<dbReference type="Proteomes" id="UP000033452">
    <property type="component" value="Unassembled WGS sequence"/>
</dbReference>
<feature type="signal peptide" evidence="2">
    <location>
        <begin position="1"/>
        <end position="18"/>
    </location>
</feature>
<protein>
    <recommendedName>
        <fullName evidence="3">Cohesin domain-containing protein</fullName>
    </recommendedName>
</protein>
<evidence type="ECO:0000256" key="2">
    <source>
        <dbReference type="SAM" id="SignalP"/>
    </source>
</evidence>
<keyword evidence="5" id="KW-1185">Reference proteome</keyword>
<sequence length="213" mass="23218">MKYMVCIAALLVSLSAFAEQGRIYLKTSNSQIKTGSEFYVDVMVENLPEVYGVQLTLSYDAKSVTLIDQDAKAKGTQLELGDFLNKKHLYTLRNQADLKTGQIQYIASQVAPAQSAAGSGRLARLYFNAPANTSETEVSIQVAEFGTRNGEKYTYATQAPLSLSFNASYQVQSAPRSSIPLWAIGFATVLLLGILSAFFIRRRPAATPDSQPA</sequence>
<accession>A0A0F4QZX3</accession>
<dbReference type="InterPro" id="IPR002102">
    <property type="entry name" value="Cohesin_dom"/>
</dbReference>